<evidence type="ECO:0000256" key="3">
    <source>
        <dbReference type="ARBA" id="ARBA00022692"/>
    </source>
</evidence>
<dbReference type="AlphaFoldDB" id="A0A2W2DEA1"/>
<comment type="subcellular location">
    <subcellularLocation>
        <location evidence="1">Membrane</location>
    </subcellularLocation>
</comment>
<dbReference type="PANTHER" id="PTHR48085:SF5">
    <property type="entry name" value="CADMIUM_ZINC-TRANSPORTING ATPASE HMA4-RELATED"/>
    <property type="match status" value="1"/>
</dbReference>
<dbReference type="GO" id="GO:0000166">
    <property type="term" value="F:nucleotide binding"/>
    <property type="evidence" value="ECO:0007669"/>
    <property type="project" value="InterPro"/>
</dbReference>
<dbReference type="PANTHER" id="PTHR48085">
    <property type="entry name" value="CADMIUM/ZINC-TRANSPORTING ATPASE HMA2-RELATED"/>
    <property type="match status" value="1"/>
</dbReference>
<evidence type="ECO:0000256" key="4">
    <source>
        <dbReference type="ARBA" id="ARBA00022989"/>
    </source>
</evidence>
<dbReference type="Gene3D" id="3.40.1110.10">
    <property type="entry name" value="Calcium-transporting ATPase, cytoplasmic domain N"/>
    <property type="match status" value="1"/>
</dbReference>
<keyword evidence="5 6" id="KW-0472">Membrane</keyword>
<feature type="transmembrane region" description="Helical" evidence="6">
    <location>
        <begin position="52"/>
        <end position="73"/>
    </location>
</feature>
<comment type="similarity">
    <text evidence="2">Belongs to the cation transport ATPase (P-type) (TC 3.A.3) family. Type IB subfamily.</text>
</comment>
<proteinExistence type="inferred from homology"/>
<dbReference type="InterPro" id="IPR023298">
    <property type="entry name" value="ATPase_P-typ_TM_dom_sf"/>
</dbReference>
<feature type="non-terminal residue" evidence="7">
    <location>
        <position position="175"/>
    </location>
</feature>
<evidence type="ECO:0000256" key="2">
    <source>
        <dbReference type="ARBA" id="ARBA00006024"/>
    </source>
</evidence>
<dbReference type="GO" id="GO:0016020">
    <property type="term" value="C:membrane"/>
    <property type="evidence" value="ECO:0007669"/>
    <property type="project" value="UniProtKB-SubCell"/>
</dbReference>
<dbReference type="PROSITE" id="PS00154">
    <property type="entry name" value="ATPASE_E1_E2"/>
    <property type="match status" value="1"/>
</dbReference>
<comment type="caution">
    <text evidence="7">The sequence shown here is derived from an EMBL/GenBank/DDBJ whole genome shotgun (WGS) entry which is preliminary data.</text>
</comment>
<feature type="non-terminal residue" evidence="7">
    <location>
        <position position="1"/>
    </location>
</feature>
<gene>
    <name evidence="7" type="ORF">C1I95_34365</name>
</gene>
<name>A0A2W2DEA1_9ACTN</name>
<dbReference type="InterPro" id="IPR023299">
    <property type="entry name" value="ATPase_P-typ_cyto_dom_N"/>
</dbReference>
<evidence type="ECO:0000313" key="7">
    <source>
        <dbReference type="EMBL" id="PZG02239.1"/>
    </source>
</evidence>
<dbReference type="SUPFAM" id="SSF81665">
    <property type="entry name" value="Calcium ATPase, transmembrane domain M"/>
    <property type="match status" value="1"/>
</dbReference>
<dbReference type="SUPFAM" id="SSF81660">
    <property type="entry name" value="Metal cation-transporting ATPase, ATP-binding domain N"/>
    <property type="match status" value="1"/>
</dbReference>
<organism evidence="7 8">
    <name type="scientific">Micromonospora craterilacus</name>
    <dbReference type="NCBI Taxonomy" id="1655439"/>
    <lineage>
        <taxon>Bacteria</taxon>
        <taxon>Bacillati</taxon>
        <taxon>Actinomycetota</taxon>
        <taxon>Actinomycetes</taxon>
        <taxon>Micromonosporales</taxon>
        <taxon>Micromonosporaceae</taxon>
        <taxon>Micromonospora</taxon>
    </lineage>
</organism>
<evidence type="ECO:0000256" key="1">
    <source>
        <dbReference type="ARBA" id="ARBA00004370"/>
    </source>
</evidence>
<accession>A0A2W2DEA1</accession>
<dbReference type="InterPro" id="IPR018303">
    <property type="entry name" value="ATPase_P-typ_P_site"/>
</dbReference>
<evidence type="ECO:0000313" key="8">
    <source>
        <dbReference type="Proteomes" id="UP000248924"/>
    </source>
</evidence>
<dbReference type="OrthoDB" id="7059309at2"/>
<keyword evidence="3 6" id="KW-0812">Transmembrane</keyword>
<dbReference type="GO" id="GO:0015086">
    <property type="term" value="F:cadmium ion transmembrane transporter activity"/>
    <property type="evidence" value="ECO:0007669"/>
    <property type="project" value="TreeGrafter"/>
</dbReference>
<evidence type="ECO:0000256" key="6">
    <source>
        <dbReference type="SAM" id="Phobius"/>
    </source>
</evidence>
<sequence>STYAGIVRLAEEATSRKAPTVRLADRYAAAFVPFTLALAGLGWLLSGEFIRAVAVLVVATPCPLLLATPIAIVSGLSRVARRGVLVRDGGSLEVLGRARTLLVDKTGTLTAGRPRVAETVVAPGGDPDEVLRLAASVEQLSPHVLAAALVRQAGDRGLRLVTPTEVTEEPGRGVT</sequence>
<reference evidence="7 8" key="1">
    <citation type="submission" date="2018-01" db="EMBL/GenBank/DDBJ databases">
        <title>Draft genome sequence of Jishengella sp. NA12.</title>
        <authorList>
            <person name="Sahin N."/>
            <person name="Ay H."/>
            <person name="Saygin H."/>
        </authorList>
    </citation>
    <scope>NUCLEOTIDE SEQUENCE [LARGE SCALE GENOMIC DNA]</scope>
    <source>
        <strain evidence="7 8">NA12</strain>
    </source>
</reference>
<dbReference type="Proteomes" id="UP000248924">
    <property type="component" value="Unassembled WGS sequence"/>
</dbReference>
<dbReference type="Gene3D" id="1.20.1110.10">
    <property type="entry name" value="Calcium-transporting ATPase, transmembrane domain"/>
    <property type="match status" value="1"/>
</dbReference>
<dbReference type="EMBL" id="POTY01000549">
    <property type="protein sequence ID" value="PZG02239.1"/>
    <property type="molecule type" value="Genomic_DNA"/>
</dbReference>
<feature type="transmembrane region" description="Helical" evidence="6">
    <location>
        <begin position="27"/>
        <end position="46"/>
    </location>
</feature>
<keyword evidence="8" id="KW-1185">Reference proteome</keyword>
<dbReference type="InterPro" id="IPR051014">
    <property type="entry name" value="Cation_Transport_ATPase_IB"/>
</dbReference>
<keyword evidence="4 6" id="KW-1133">Transmembrane helix</keyword>
<evidence type="ECO:0000256" key="5">
    <source>
        <dbReference type="ARBA" id="ARBA00023136"/>
    </source>
</evidence>
<protein>
    <submittedName>
        <fullName evidence="7">Heavy metal translocating P-type ATPase</fullName>
    </submittedName>
</protein>